<organism evidence="2 3">
    <name type="scientific">Rhizophagus irregularis</name>
    <dbReference type="NCBI Taxonomy" id="588596"/>
    <lineage>
        <taxon>Eukaryota</taxon>
        <taxon>Fungi</taxon>
        <taxon>Fungi incertae sedis</taxon>
        <taxon>Mucoromycota</taxon>
        <taxon>Glomeromycotina</taxon>
        <taxon>Glomeromycetes</taxon>
        <taxon>Glomerales</taxon>
        <taxon>Glomeraceae</taxon>
        <taxon>Rhizophagus</taxon>
    </lineage>
</organism>
<dbReference type="Proteomes" id="UP000233469">
    <property type="component" value="Unassembled WGS sequence"/>
</dbReference>
<dbReference type="EMBL" id="LLXL01000033">
    <property type="protein sequence ID" value="PKK79778.1"/>
    <property type="molecule type" value="Genomic_DNA"/>
</dbReference>
<protein>
    <submittedName>
        <fullName evidence="2">Uncharacterized protein</fullName>
    </submittedName>
</protein>
<evidence type="ECO:0000313" key="3">
    <source>
        <dbReference type="Proteomes" id="UP000233469"/>
    </source>
</evidence>
<feature type="transmembrane region" description="Helical" evidence="1">
    <location>
        <begin position="45"/>
        <end position="67"/>
    </location>
</feature>
<name>A0A2N1P0T0_9GLOM</name>
<proteinExistence type="predicted"/>
<accession>A0A2N1P0T0</accession>
<comment type="caution">
    <text evidence="2">The sequence shown here is derived from an EMBL/GenBank/DDBJ whole genome shotgun (WGS) entry which is preliminary data.</text>
</comment>
<reference evidence="2 3" key="1">
    <citation type="submission" date="2016-04" db="EMBL/GenBank/DDBJ databases">
        <title>Genome analyses suggest a sexual origin of heterokaryosis in a supposedly ancient asexual fungus.</title>
        <authorList>
            <person name="Ropars J."/>
            <person name="Sedzielewska K."/>
            <person name="Noel J."/>
            <person name="Charron P."/>
            <person name="Farinelli L."/>
            <person name="Marton T."/>
            <person name="Kruger M."/>
            <person name="Pelin A."/>
            <person name="Brachmann A."/>
            <person name="Corradi N."/>
        </authorList>
    </citation>
    <scope>NUCLEOTIDE SEQUENCE [LARGE SCALE GENOMIC DNA]</scope>
    <source>
        <strain evidence="2 3">C2</strain>
    </source>
</reference>
<keyword evidence="1" id="KW-0812">Transmembrane</keyword>
<evidence type="ECO:0000313" key="2">
    <source>
        <dbReference type="EMBL" id="PKK79778.1"/>
    </source>
</evidence>
<dbReference type="VEuPathDB" id="FungiDB:RhiirA1_448037"/>
<sequence length="88" mass="9998">MNLDKSSDIEEHGPVPVELDHSFAISVVASNHNKKIKDDDIFNNMIITLISFSVFCLWCTICVRICLQILIPKVTKVAEQNNKQNNVR</sequence>
<dbReference type="AlphaFoldDB" id="A0A2N1P0T0"/>
<gene>
    <name evidence="2" type="ORF">RhiirC2_768789</name>
</gene>
<reference evidence="2 3" key="2">
    <citation type="submission" date="2017-10" db="EMBL/GenBank/DDBJ databases">
        <title>Extensive intraspecific genome diversity in a model arbuscular mycorrhizal fungus.</title>
        <authorList>
            <person name="Chen E.C.H."/>
            <person name="Morin E."/>
            <person name="Baudet D."/>
            <person name="Noel J."/>
            <person name="Ndikumana S."/>
            <person name="Charron P."/>
            <person name="St-Onge C."/>
            <person name="Giorgi J."/>
            <person name="Grigoriev I.V."/>
            <person name="Roux C."/>
            <person name="Martin F.M."/>
            <person name="Corradi N."/>
        </authorList>
    </citation>
    <scope>NUCLEOTIDE SEQUENCE [LARGE SCALE GENOMIC DNA]</scope>
    <source>
        <strain evidence="2 3">C2</strain>
    </source>
</reference>
<evidence type="ECO:0000256" key="1">
    <source>
        <dbReference type="SAM" id="Phobius"/>
    </source>
</evidence>
<keyword evidence="1" id="KW-0472">Membrane</keyword>
<keyword evidence="1" id="KW-1133">Transmembrane helix</keyword>